<keyword evidence="2" id="KW-1185">Reference proteome</keyword>
<evidence type="ECO:0000313" key="2">
    <source>
        <dbReference type="Proteomes" id="UP000244384"/>
    </source>
</evidence>
<dbReference type="AlphaFoldDB" id="A0A2S0WK59"/>
<dbReference type="EMBL" id="CP026952">
    <property type="protein sequence ID" value="AWB91723.1"/>
    <property type="molecule type" value="Genomic_DNA"/>
</dbReference>
<dbReference type="OrthoDB" id="3746677at2"/>
<proteinExistence type="predicted"/>
<organism evidence="1 2">
    <name type="scientific">Aeromicrobium chenweiae</name>
    <dbReference type="NCBI Taxonomy" id="2079793"/>
    <lineage>
        <taxon>Bacteria</taxon>
        <taxon>Bacillati</taxon>
        <taxon>Actinomycetota</taxon>
        <taxon>Actinomycetes</taxon>
        <taxon>Propionibacteriales</taxon>
        <taxon>Nocardioidaceae</taxon>
        <taxon>Aeromicrobium</taxon>
    </lineage>
</organism>
<evidence type="ECO:0000313" key="1">
    <source>
        <dbReference type="EMBL" id="AWB91723.1"/>
    </source>
</evidence>
<sequence length="208" mass="23051">MKRRPRTPPPFSVTYVAISTDGSPDQMLTIRNNTEVSVVPTLRFVAYDVYGRELPHVVTQGVNGSHRGGPLLPAAGVLTDVLRFDGQGSHLVRGVRVELAAAEEVDHPALEKDVTSVMIDLEQKATADPGEFWGIGLVNPNPFGITMRISLLEFEEPQRDQPRQVSDVVTLQEDVDMASASNHVIWLPEDVRGQFHEVIHHLRMPTYA</sequence>
<dbReference type="KEGG" id="aez:C3E78_05600"/>
<name>A0A2S0WK59_9ACTN</name>
<protein>
    <submittedName>
        <fullName evidence="1">Uncharacterized protein</fullName>
    </submittedName>
</protein>
<accession>A0A2S0WK59</accession>
<accession>A0A5F2ESD1</accession>
<reference evidence="2" key="1">
    <citation type="submission" date="2018-01" db="EMBL/GenBank/DDBJ databases">
        <authorList>
            <person name="Li J."/>
        </authorList>
    </citation>
    <scope>NUCLEOTIDE SEQUENCE [LARGE SCALE GENOMIC DNA]</scope>
    <source>
        <strain evidence="2">592</strain>
    </source>
</reference>
<dbReference type="Proteomes" id="UP000244384">
    <property type="component" value="Chromosome"/>
</dbReference>
<dbReference type="RefSeq" id="WP_108577369.1">
    <property type="nucleotide sequence ID" value="NZ_CP026952.1"/>
</dbReference>
<gene>
    <name evidence="1" type="ORF">C3E78_05600</name>
</gene>